<reference evidence="9" key="1">
    <citation type="submission" date="2016-07" db="EMBL/GenBank/DDBJ databases">
        <title>New class B carbapenemase carried by novel plasmid in Pseudomonas putida enviromental strain in eastern Amazonia.</title>
        <authorList>
            <person name="Souza C.O."/>
            <person name="Lima K.V."/>
            <person name="Brasiliense D.M."/>
            <person name="Perez-Chaparro P.J."/>
            <person name="Mamizuka E.M."/>
            <person name="Lima M.O."/>
            <person name="Lima L.N."/>
            <person name="McCulloch J.A."/>
        </authorList>
    </citation>
    <scope>NUCLEOTIDE SEQUENCE [LARGE SCALE GENOMIC DNA]</scope>
    <source>
        <strain evidence="9">IEC33019</strain>
    </source>
</reference>
<dbReference type="InterPro" id="IPR027282">
    <property type="entry name" value="TPS"/>
</dbReference>
<feature type="chain" id="PRO_5008536821" evidence="5">
    <location>
        <begin position="29"/>
        <end position="559"/>
    </location>
</feature>
<evidence type="ECO:0000256" key="1">
    <source>
        <dbReference type="ARBA" id="ARBA00022452"/>
    </source>
</evidence>
<accession>A0A1B2FA63</accession>
<evidence type="ECO:0000256" key="5">
    <source>
        <dbReference type="SAM" id="SignalP"/>
    </source>
</evidence>
<keyword evidence="2" id="KW-0812">Transmembrane</keyword>
<dbReference type="GO" id="GO:0046819">
    <property type="term" value="P:protein secretion by the type V secretion system"/>
    <property type="evidence" value="ECO:0007669"/>
    <property type="project" value="TreeGrafter"/>
</dbReference>
<evidence type="ECO:0000313" key="9">
    <source>
        <dbReference type="EMBL" id="ANY89120.1"/>
    </source>
</evidence>
<dbReference type="PANTHER" id="PTHR34597">
    <property type="entry name" value="SLR1661 PROTEIN"/>
    <property type="match status" value="1"/>
</dbReference>
<organism evidence="9">
    <name type="scientific">Pseudomonas putida</name>
    <name type="common">Arthrobacter siderocapsulatus</name>
    <dbReference type="NCBI Taxonomy" id="303"/>
    <lineage>
        <taxon>Bacteria</taxon>
        <taxon>Pseudomonadati</taxon>
        <taxon>Pseudomonadota</taxon>
        <taxon>Gammaproteobacteria</taxon>
        <taxon>Pseudomonadales</taxon>
        <taxon>Pseudomonadaceae</taxon>
        <taxon>Pseudomonas</taxon>
    </lineage>
</organism>
<evidence type="ECO:0000259" key="8">
    <source>
        <dbReference type="Pfam" id="PF17287"/>
    </source>
</evidence>
<dbReference type="GO" id="GO:0098046">
    <property type="term" value="C:type V protein secretion system complex"/>
    <property type="evidence" value="ECO:0007669"/>
    <property type="project" value="TreeGrafter"/>
</dbReference>
<feature type="signal peptide" evidence="5">
    <location>
        <begin position="1"/>
        <end position="28"/>
    </location>
</feature>
<proteinExistence type="predicted"/>
<dbReference type="EMBL" id="CP016634">
    <property type="protein sequence ID" value="ANY89120.1"/>
    <property type="molecule type" value="Genomic_DNA"/>
</dbReference>
<dbReference type="Pfam" id="PF03865">
    <property type="entry name" value="ShlB"/>
    <property type="match status" value="1"/>
</dbReference>
<dbReference type="PIRSF" id="PIRSF029745">
    <property type="entry name" value="FhaC"/>
    <property type="match status" value="1"/>
</dbReference>
<gene>
    <name evidence="9" type="primary">shlB_2</name>
    <name evidence="9" type="ORF">IEC33019_3600</name>
</gene>
<feature type="region of interest" description="Disordered" evidence="4">
    <location>
        <begin position="53"/>
        <end position="75"/>
    </location>
</feature>
<evidence type="ECO:0000256" key="2">
    <source>
        <dbReference type="ARBA" id="ARBA00022692"/>
    </source>
</evidence>
<keyword evidence="1" id="KW-0472">Membrane</keyword>
<dbReference type="AlphaFoldDB" id="A0A1B2FA63"/>
<dbReference type="PANTHER" id="PTHR34597:SF3">
    <property type="entry name" value="OUTER MEMBRANE TRANSPORTER CDIB"/>
    <property type="match status" value="1"/>
</dbReference>
<feature type="compositionally biased region" description="Pro residues" evidence="4">
    <location>
        <begin position="62"/>
        <end position="71"/>
    </location>
</feature>
<name>A0A1B2FA63_PSEPU</name>
<dbReference type="RefSeq" id="WP_070093213.1">
    <property type="nucleotide sequence ID" value="NZ_CP016634.1"/>
</dbReference>
<dbReference type="InterPro" id="IPR051544">
    <property type="entry name" value="TPS_OM_transporter"/>
</dbReference>
<protein>
    <submittedName>
        <fullName evidence="9">Hemolysin transporter protein ShlB</fullName>
    </submittedName>
</protein>
<feature type="domain" description="ShlB POTRA" evidence="8">
    <location>
        <begin position="155"/>
        <end position="207"/>
    </location>
</feature>
<dbReference type="Gene3D" id="2.40.160.50">
    <property type="entry name" value="membrane protein fhac: a member of the omp85/tpsb transporter family"/>
    <property type="match status" value="1"/>
</dbReference>
<sequence length="559" mass="62804">MPTSLRRIARHMLASLALALIAHPSVWANDPATSQLREQQRALQLQERRQRLERWQRRRQPGPVPDAPTPAPADSRCWPTPGLRLSGNRLVPNQALEAALRPLWRPCLSVDDVNRLLRSITDTYVQAGYPTSRPYLARQPQAGAPLDIVITEGFVESIELADPSLPLSLRGAFPELLGQPLYLPALEQGLDQLNRLRAYDLNADLLPGELQSGTRVIIQPRRTGSRWHLDSRLDNRGSDLTGRHRLNLMLGLDSPLGLNDDLRLGLASTVLDAPGQSQGVNLYYSVPYGPWSLALNASWMRYRAPLPQRRQVSSGESDLQGLSVERLLWRNNQGMLSALARLDRKQLVNRIQGTPIAQQSPTLTTLEAGLNLLWLEGGLWNAYVGISQNLDLFGAKHPLQTYESGAQTHWRKYRASVVHLRQGPTQWPWRWQSEVNLQYSEQPLPAIEQVLLSDDAAVRGWRRDTVAGASGVVWRNTFSQPLPFFRALEIRPHLGLDLGWTRFTPTSAPQRIAGGALGVEIGPATHRLRLDYQRALYASERNRRALEPGIWVLEWTLSL</sequence>
<dbReference type="Pfam" id="PF08479">
    <property type="entry name" value="POTRA_2"/>
    <property type="match status" value="1"/>
</dbReference>
<dbReference type="InterPro" id="IPR005565">
    <property type="entry name" value="Hemolysn_activator_HlyB_C"/>
</dbReference>
<dbReference type="InterPro" id="IPR035251">
    <property type="entry name" value="ShlB_POTRA"/>
</dbReference>
<keyword evidence="1" id="KW-1134">Transmembrane beta strand</keyword>
<feature type="domain" description="Haemolysin activator HlyB C-terminal" evidence="6">
    <location>
        <begin position="213"/>
        <end position="520"/>
    </location>
</feature>
<dbReference type="Gene3D" id="3.10.20.310">
    <property type="entry name" value="membrane protein fhac"/>
    <property type="match status" value="1"/>
</dbReference>
<dbReference type="InterPro" id="IPR013686">
    <property type="entry name" value="Polypept-transport_assoc_ShlB"/>
</dbReference>
<feature type="domain" description="Polypeptide-transport-associated ShlB-type" evidence="7">
    <location>
        <begin position="82"/>
        <end position="153"/>
    </location>
</feature>
<keyword evidence="5" id="KW-0732">Signal</keyword>
<keyword evidence="3" id="KW-0998">Cell outer membrane</keyword>
<evidence type="ECO:0000259" key="7">
    <source>
        <dbReference type="Pfam" id="PF08479"/>
    </source>
</evidence>
<evidence type="ECO:0000259" key="6">
    <source>
        <dbReference type="Pfam" id="PF03865"/>
    </source>
</evidence>
<evidence type="ECO:0000256" key="3">
    <source>
        <dbReference type="ARBA" id="ARBA00023237"/>
    </source>
</evidence>
<evidence type="ECO:0000256" key="4">
    <source>
        <dbReference type="SAM" id="MobiDB-lite"/>
    </source>
</evidence>
<dbReference type="GO" id="GO:0008320">
    <property type="term" value="F:protein transmembrane transporter activity"/>
    <property type="evidence" value="ECO:0007669"/>
    <property type="project" value="TreeGrafter"/>
</dbReference>
<dbReference type="Pfam" id="PF17287">
    <property type="entry name" value="POTRA_3"/>
    <property type="match status" value="1"/>
</dbReference>